<dbReference type="EMBL" id="JAQSGK010000034">
    <property type="protein sequence ID" value="MEE6716411.1"/>
    <property type="molecule type" value="Genomic_DNA"/>
</dbReference>
<keyword evidence="1" id="KW-0812">Transmembrane</keyword>
<keyword evidence="1" id="KW-1133">Transmembrane helix</keyword>
<keyword evidence="1" id="KW-0472">Membrane</keyword>
<name>A0ABU7T1C6_9LACO</name>
<keyword evidence="3" id="KW-1185">Reference proteome</keyword>
<evidence type="ECO:0000313" key="2">
    <source>
        <dbReference type="EMBL" id="MEE6716411.1"/>
    </source>
</evidence>
<proteinExistence type="predicted"/>
<dbReference type="RefSeq" id="WP_331244075.1">
    <property type="nucleotide sequence ID" value="NZ_JAQSGJ010000034.1"/>
</dbReference>
<evidence type="ECO:0000256" key="1">
    <source>
        <dbReference type="SAM" id="Phobius"/>
    </source>
</evidence>
<feature type="transmembrane region" description="Helical" evidence="1">
    <location>
        <begin position="38"/>
        <end position="60"/>
    </location>
</feature>
<reference evidence="2 3" key="1">
    <citation type="submission" date="2023-02" db="EMBL/GenBank/DDBJ databases">
        <title>The predominant lactic acid bacteria and yeasts involved in the spontaneous fermentation of millet during the production of the traditional porridge Hausa koko in Ghana.</title>
        <authorList>
            <person name="Atter A."/>
            <person name="Diaz M."/>
        </authorList>
    </citation>
    <scope>NUCLEOTIDE SEQUENCE [LARGE SCALE GENOMIC DNA]</scope>
    <source>
        <strain evidence="2 3">FI11640</strain>
    </source>
</reference>
<dbReference type="Proteomes" id="UP001330016">
    <property type="component" value="Unassembled WGS sequence"/>
</dbReference>
<gene>
    <name evidence="2" type="ORF">PS435_11130</name>
</gene>
<protein>
    <submittedName>
        <fullName evidence="2">Uncharacterized protein</fullName>
    </submittedName>
</protein>
<accession>A0ABU7T1C6</accession>
<organism evidence="2 3">
    <name type="scientific">Schleiferilactobacillus harbinensis</name>
    <dbReference type="NCBI Taxonomy" id="304207"/>
    <lineage>
        <taxon>Bacteria</taxon>
        <taxon>Bacillati</taxon>
        <taxon>Bacillota</taxon>
        <taxon>Bacilli</taxon>
        <taxon>Lactobacillales</taxon>
        <taxon>Lactobacillaceae</taxon>
        <taxon>Schleiferilactobacillus</taxon>
    </lineage>
</organism>
<sequence>MLTADVKADGVAGIAGITCVSRISGIPTVSAVASVPGISIIAGIIRAAGITAMVALRWLLNVRFAKGGGLAAVNGLRSSNVCRVFRQIYERITLVIQRFSRIHDGRAVHGNRQMIETEAVANFVFSINQQRVLLPLIRNP</sequence>
<evidence type="ECO:0000313" key="3">
    <source>
        <dbReference type="Proteomes" id="UP001330016"/>
    </source>
</evidence>
<comment type="caution">
    <text evidence="2">The sequence shown here is derived from an EMBL/GenBank/DDBJ whole genome shotgun (WGS) entry which is preliminary data.</text>
</comment>